<keyword evidence="9" id="KW-1185">Reference proteome</keyword>
<organism evidence="8 9">
    <name type="scientific">Streptomyces pimonensis</name>
    <dbReference type="NCBI Taxonomy" id="2860288"/>
    <lineage>
        <taxon>Bacteria</taxon>
        <taxon>Bacillati</taxon>
        <taxon>Actinomycetota</taxon>
        <taxon>Actinomycetes</taxon>
        <taxon>Kitasatosporales</taxon>
        <taxon>Streptomycetaceae</taxon>
        <taxon>Streptomyces</taxon>
    </lineage>
</organism>
<feature type="transmembrane region" description="Helical" evidence="6">
    <location>
        <begin position="403"/>
        <end position="429"/>
    </location>
</feature>
<feature type="transmembrane region" description="Helical" evidence="6">
    <location>
        <begin position="211"/>
        <end position="231"/>
    </location>
</feature>
<evidence type="ECO:0000256" key="5">
    <source>
        <dbReference type="SAM" id="MobiDB-lite"/>
    </source>
</evidence>
<feature type="transmembrane region" description="Helical" evidence="6">
    <location>
        <begin position="476"/>
        <end position="494"/>
    </location>
</feature>
<dbReference type="PRINTS" id="PR01036">
    <property type="entry name" value="TCRTETB"/>
</dbReference>
<feature type="compositionally biased region" description="Basic and acidic residues" evidence="5">
    <location>
        <begin position="502"/>
        <end position="514"/>
    </location>
</feature>
<dbReference type="PROSITE" id="PS50850">
    <property type="entry name" value="MFS"/>
    <property type="match status" value="1"/>
</dbReference>
<proteinExistence type="predicted"/>
<gene>
    <name evidence="8" type="ORF">KYY02_29460</name>
</gene>
<dbReference type="Pfam" id="PF07690">
    <property type="entry name" value="MFS_1"/>
    <property type="match status" value="1"/>
</dbReference>
<feature type="transmembrane region" description="Helical" evidence="6">
    <location>
        <begin position="145"/>
        <end position="164"/>
    </location>
</feature>
<evidence type="ECO:0000313" key="9">
    <source>
        <dbReference type="Proteomes" id="UP001567537"/>
    </source>
</evidence>
<sequence length="538" mass="54034">MAQCRHPSMSPAETRRAFRALLLGLFAGLLAGTVVVTALPRVVADLDGSQAAFTWVVAATTVSSTLSLPLWGKLADLADRKTLIQCSLGLFALGSAWCALAGDVGQLIAGRAVQGLGAGGVNALVQVVMGTLVPPRERGRYNGRITLVITAGTVAGPPLGGLLADTPGVGWRGCFHLGVLLAAGAGLTLHRTLRLPEAGSGRAARGSHLDFRGAALLTAAVGTLLLAVTRAGDGVPWMSWQAAGAACAVLVLVALFVRRESRAADPLVPLRLLRDRTVALSALAGFAVGPALFAAPALLGQYFQTARAQSPAVSGLLTLPMIVGLLVASGVVGRLIATRGRWKHLLAAGGLLLVLGFSLMGTVEAETPLLLVGAALFTGGAGIGIVSQNLVLIAQNAAPPDGLGAATTLVVLFRSLGGALGLAALGSLLTARVDDLSSAHAAVGAGLDGGLPDLGTLSPSAVESVRAVYGQAFGDVFAAAVPFALLALAAVLLMRETPLRTAHGEPGHGPDHTPEAGAAPRTGPGRGPARGPGPEPGP</sequence>
<evidence type="ECO:0000313" key="8">
    <source>
        <dbReference type="EMBL" id="MEZ3182637.1"/>
    </source>
</evidence>
<evidence type="ECO:0000256" key="3">
    <source>
        <dbReference type="ARBA" id="ARBA00022989"/>
    </source>
</evidence>
<evidence type="ECO:0000256" key="4">
    <source>
        <dbReference type="ARBA" id="ARBA00023136"/>
    </source>
</evidence>
<reference evidence="8 9" key="1">
    <citation type="journal article" date="2021" name="Res Sq">
        <title>Streptomyces Pimoensis sp. nov., Isolated From the Taklimakan Desert in Xinjiang, China.</title>
        <authorList>
            <person name="Zhang P."/>
            <person name="Luo X."/>
            <person name="Luo X."/>
            <person name="Liu Z."/>
            <person name="Xia Z."/>
            <person name="Wan C."/>
            <person name="zhang L."/>
        </authorList>
    </citation>
    <scope>NUCLEOTIDE SEQUENCE [LARGE SCALE GENOMIC DNA]</scope>
    <source>
        <strain evidence="8 9">TRM75549</strain>
    </source>
</reference>
<keyword evidence="4 6" id="KW-0472">Membrane</keyword>
<dbReference type="PANTHER" id="PTHR23501">
    <property type="entry name" value="MAJOR FACILITATOR SUPERFAMILY"/>
    <property type="match status" value="1"/>
</dbReference>
<dbReference type="Proteomes" id="UP001567537">
    <property type="component" value="Unassembled WGS sequence"/>
</dbReference>
<feature type="transmembrane region" description="Helical" evidence="6">
    <location>
        <begin position="83"/>
        <end position="102"/>
    </location>
</feature>
<dbReference type="InterPro" id="IPR020846">
    <property type="entry name" value="MFS_dom"/>
</dbReference>
<dbReference type="SUPFAM" id="SSF103473">
    <property type="entry name" value="MFS general substrate transporter"/>
    <property type="match status" value="2"/>
</dbReference>
<evidence type="ECO:0000256" key="6">
    <source>
        <dbReference type="SAM" id="Phobius"/>
    </source>
</evidence>
<feature type="transmembrane region" description="Helical" evidence="6">
    <location>
        <begin position="170"/>
        <end position="190"/>
    </location>
</feature>
<feature type="transmembrane region" description="Helical" evidence="6">
    <location>
        <begin position="311"/>
        <end position="333"/>
    </location>
</feature>
<dbReference type="PANTHER" id="PTHR23501:SF197">
    <property type="entry name" value="COMD"/>
    <property type="match status" value="1"/>
</dbReference>
<protein>
    <submittedName>
        <fullName evidence="8">MFS transporter</fullName>
    </submittedName>
</protein>
<accession>A0ABV4J9H8</accession>
<comment type="caution">
    <text evidence="8">The sequence shown here is derived from an EMBL/GenBank/DDBJ whole genome shotgun (WGS) entry which is preliminary data.</text>
</comment>
<feature type="transmembrane region" description="Helical" evidence="6">
    <location>
        <begin position="237"/>
        <end position="257"/>
    </location>
</feature>
<evidence type="ECO:0000256" key="1">
    <source>
        <dbReference type="ARBA" id="ARBA00004651"/>
    </source>
</evidence>
<dbReference type="InterPro" id="IPR011701">
    <property type="entry name" value="MFS"/>
</dbReference>
<feature type="transmembrane region" description="Helical" evidence="6">
    <location>
        <begin position="52"/>
        <end position="71"/>
    </location>
</feature>
<feature type="transmembrane region" description="Helical" evidence="6">
    <location>
        <begin position="369"/>
        <end position="391"/>
    </location>
</feature>
<evidence type="ECO:0000259" key="7">
    <source>
        <dbReference type="PROSITE" id="PS50850"/>
    </source>
</evidence>
<dbReference type="RefSeq" id="WP_371243500.1">
    <property type="nucleotide sequence ID" value="NZ_JAHWZY010000047.1"/>
</dbReference>
<feature type="transmembrane region" description="Helical" evidence="6">
    <location>
        <begin position="345"/>
        <end position="363"/>
    </location>
</feature>
<name>A0ABV4J9H8_9ACTN</name>
<keyword evidence="3 6" id="KW-1133">Transmembrane helix</keyword>
<feature type="transmembrane region" description="Helical" evidence="6">
    <location>
        <begin position="278"/>
        <end position="299"/>
    </location>
</feature>
<feature type="transmembrane region" description="Helical" evidence="6">
    <location>
        <begin position="108"/>
        <end position="133"/>
    </location>
</feature>
<keyword evidence="2 6" id="KW-0812">Transmembrane</keyword>
<dbReference type="InterPro" id="IPR036259">
    <property type="entry name" value="MFS_trans_sf"/>
</dbReference>
<comment type="subcellular location">
    <subcellularLocation>
        <location evidence="1">Cell membrane</location>
        <topology evidence="1">Multi-pass membrane protein</topology>
    </subcellularLocation>
</comment>
<evidence type="ECO:0000256" key="2">
    <source>
        <dbReference type="ARBA" id="ARBA00022692"/>
    </source>
</evidence>
<feature type="region of interest" description="Disordered" evidence="5">
    <location>
        <begin position="501"/>
        <end position="538"/>
    </location>
</feature>
<feature type="transmembrane region" description="Helical" evidence="6">
    <location>
        <begin position="20"/>
        <end position="40"/>
    </location>
</feature>
<feature type="domain" description="Major facilitator superfamily (MFS) profile" evidence="7">
    <location>
        <begin position="17"/>
        <end position="498"/>
    </location>
</feature>
<dbReference type="Gene3D" id="1.20.1250.20">
    <property type="entry name" value="MFS general substrate transporter like domains"/>
    <property type="match status" value="2"/>
</dbReference>
<dbReference type="EMBL" id="JAHWZY010000047">
    <property type="protein sequence ID" value="MEZ3182637.1"/>
    <property type="molecule type" value="Genomic_DNA"/>
</dbReference>